<comment type="caution">
    <text evidence="1">The sequence shown here is derived from an EMBL/GenBank/DDBJ whole genome shotgun (WGS) entry which is preliminary data.</text>
</comment>
<sequence>MDVSMIRRPQDWPFPIPQITTESIDELIDALHRDVSDSTLSIYYDAVDGCSREMENEDQEMMVREYYLHDGWAAKHGTGA</sequence>
<name>A0A0L7AXN6_BIFBR</name>
<reference evidence="1 2" key="1">
    <citation type="journal article" date="2015" name="Int J Genomics">
        <title>Comparative Genomics Revealed Genetic Diversity and Species/Strain-Level Differences in Carbohydrate Metabolism of Three Probiotic Bifidobacterial Species.</title>
        <authorList>
            <person name="Odamaki T."/>
            <person name="Horigome A."/>
            <person name="Sugahara H."/>
            <person name="Hashikura N."/>
            <person name="Minami J."/>
            <person name="Xiao J.Z."/>
            <person name="Abe F."/>
        </authorList>
    </citation>
    <scope>NUCLEOTIDE SEQUENCE [LARGE SCALE GENOMIC DNA]</scope>
    <source>
        <strain evidence="1 2">MCC 1128</strain>
    </source>
</reference>
<dbReference type="Proteomes" id="UP000037193">
    <property type="component" value="Unassembled WGS sequence"/>
</dbReference>
<evidence type="ECO:0000313" key="2">
    <source>
        <dbReference type="Proteomes" id="UP000037193"/>
    </source>
</evidence>
<proteinExistence type="predicted"/>
<dbReference type="AlphaFoldDB" id="A0A0L7AXN6"/>
<protein>
    <submittedName>
        <fullName evidence="1">Uncharacterized protein</fullName>
    </submittedName>
</protein>
<evidence type="ECO:0000313" key="1">
    <source>
        <dbReference type="EMBL" id="KOA40001.1"/>
    </source>
</evidence>
<accession>A0A0L7AXN6</accession>
<gene>
    <name evidence="1" type="ORF">BBM1128_07880</name>
</gene>
<dbReference type="EMBL" id="AVQD01000012">
    <property type="protein sequence ID" value="KOA40001.1"/>
    <property type="molecule type" value="Genomic_DNA"/>
</dbReference>
<organism evidence="1 2">
    <name type="scientific">Bifidobacterium breve MCC 1128</name>
    <dbReference type="NCBI Taxonomy" id="1365965"/>
    <lineage>
        <taxon>Bacteria</taxon>
        <taxon>Bacillati</taxon>
        <taxon>Actinomycetota</taxon>
        <taxon>Actinomycetes</taxon>
        <taxon>Bifidobacteriales</taxon>
        <taxon>Bifidobacteriaceae</taxon>
        <taxon>Bifidobacterium</taxon>
    </lineage>
</organism>
<dbReference type="PATRIC" id="fig|1365965.3.peg.1582"/>